<sequence length="531" mass="63289">MSKSLGIILKKLRKEQRVGQKDLARGICSVSTLSRIEGGIKEPEQLLFDYLITRLGKDSTKWELILTEPDKKLFEKRNYMEYLIQTKQWEALEIEVEQYEQMQEKSTCLDEQYCCLIRTILYGQKKNYKKALQKGIEGLEKTEFYMEEKHFKLHVAVSRNELRLLYLIGKYWFQEEEKTTLFLYQYWNELFTYVEERCTDKRYRLEFYIEALYYLAAIFYKEGKFEESISYCKEALQELIEKKSSYYLKEFLLLVKELEHSYDTSSLASILSIKNIDHLLETLEFWEQESIKFQEKQQYIRAYNGTYSINEVIKHTRHYRGKTQEDIIGSMNGIDMIGNQSGISKIENGKRTPRKGNGKHYLESVGLCEKKTDYYQLSILGEDFEIQELRWEIDFYIGIREVDKAEKLLWELKQKIDLDVPYNKQYIGLSELFIQNERNLLPCEEYVNEIFELLSLTIDNVEQFKEEGEISCFLTREELILLMNVGCSYHQSGNYKMALKYYKKLEAYFSDFYQMAGASIYKTLLHNLSQV</sequence>
<dbReference type="CDD" id="cd00093">
    <property type="entry name" value="HTH_XRE"/>
    <property type="match status" value="1"/>
</dbReference>
<dbReference type="EMBL" id="JADIML010000219">
    <property type="protein sequence ID" value="MBO8463870.1"/>
    <property type="molecule type" value="Genomic_DNA"/>
</dbReference>
<dbReference type="AlphaFoldDB" id="A0A9D9I1D8"/>
<reference evidence="2" key="2">
    <citation type="journal article" date="2021" name="PeerJ">
        <title>Extensive microbial diversity within the chicken gut microbiome revealed by metagenomics and culture.</title>
        <authorList>
            <person name="Gilroy R."/>
            <person name="Ravi A."/>
            <person name="Getino M."/>
            <person name="Pursley I."/>
            <person name="Horton D.L."/>
            <person name="Alikhan N.F."/>
            <person name="Baker D."/>
            <person name="Gharbi K."/>
            <person name="Hall N."/>
            <person name="Watson M."/>
            <person name="Adriaenssens E.M."/>
            <person name="Foster-Nyarko E."/>
            <person name="Jarju S."/>
            <person name="Secka A."/>
            <person name="Antonio M."/>
            <person name="Oren A."/>
            <person name="Chaudhuri R.R."/>
            <person name="La Ragione R."/>
            <person name="Hildebrand F."/>
            <person name="Pallen M.J."/>
        </authorList>
    </citation>
    <scope>NUCLEOTIDE SEQUENCE</scope>
    <source>
        <strain evidence="2">E3-2379</strain>
    </source>
</reference>
<evidence type="ECO:0000313" key="3">
    <source>
        <dbReference type="Proteomes" id="UP000823618"/>
    </source>
</evidence>
<dbReference type="SUPFAM" id="SSF47413">
    <property type="entry name" value="lambda repressor-like DNA-binding domains"/>
    <property type="match status" value="1"/>
</dbReference>
<accession>A0A9D9I1D8</accession>
<reference evidence="2" key="1">
    <citation type="submission" date="2020-10" db="EMBL/GenBank/DDBJ databases">
        <authorList>
            <person name="Gilroy R."/>
        </authorList>
    </citation>
    <scope>NUCLEOTIDE SEQUENCE</scope>
    <source>
        <strain evidence="2">E3-2379</strain>
    </source>
</reference>
<feature type="non-terminal residue" evidence="2">
    <location>
        <position position="531"/>
    </location>
</feature>
<evidence type="ECO:0000259" key="1">
    <source>
        <dbReference type="PROSITE" id="PS50943"/>
    </source>
</evidence>
<dbReference type="InterPro" id="IPR010982">
    <property type="entry name" value="Lambda_DNA-bd_dom_sf"/>
</dbReference>
<organism evidence="2 3">
    <name type="scientific">Candidatus Scybalomonas excrementavium</name>
    <dbReference type="NCBI Taxonomy" id="2840943"/>
    <lineage>
        <taxon>Bacteria</taxon>
        <taxon>Bacillati</taxon>
        <taxon>Bacillota</taxon>
        <taxon>Clostridia</taxon>
        <taxon>Lachnospirales</taxon>
        <taxon>Lachnospiraceae</taxon>
        <taxon>Lachnospiraceae incertae sedis</taxon>
        <taxon>Candidatus Scybalomonas</taxon>
    </lineage>
</organism>
<dbReference type="PROSITE" id="PS50943">
    <property type="entry name" value="HTH_CROC1"/>
    <property type="match status" value="1"/>
</dbReference>
<dbReference type="Gene3D" id="1.25.40.10">
    <property type="entry name" value="Tetratricopeptide repeat domain"/>
    <property type="match status" value="2"/>
</dbReference>
<dbReference type="InterPro" id="IPR011990">
    <property type="entry name" value="TPR-like_helical_dom_sf"/>
</dbReference>
<dbReference type="InterPro" id="IPR019734">
    <property type="entry name" value="TPR_rpt"/>
</dbReference>
<evidence type="ECO:0000313" key="2">
    <source>
        <dbReference type="EMBL" id="MBO8463870.1"/>
    </source>
</evidence>
<dbReference type="GO" id="GO:0003677">
    <property type="term" value="F:DNA binding"/>
    <property type="evidence" value="ECO:0007669"/>
    <property type="project" value="InterPro"/>
</dbReference>
<comment type="caution">
    <text evidence="2">The sequence shown here is derived from an EMBL/GenBank/DDBJ whole genome shotgun (WGS) entry which is preliminary data.</text>
</comment>
<dbReference type="SMART" id="SM00028">
    <property type="entry name" value="TPR"/>
    <property type="match status" value="2"/>
</dbReference>
<dbReference type="InterPro" id="IPR001387">
    <property type="entry name" value="Cro/C1-type_HTH"/>
</dbReference>
<dbReference type="SUPFAM" id="SSF48452">
    <property type="entry name" value="TPR-like"/>
    <property type="match status" value="1"/>
</dbReference>
<feature type="domain" description="HTH cro/C1-type" evidence="1">
    <location>
        <begin position="9"/>
        <end position="43"/>
    </location>
</feature>
<name>A0A9D9I1D8_9FIRM</name>
<dbReference type="Proteomes" id="UP000823618">
    <property type="component" value="Unassembled WGS sequence"/>
</dbReference>
<gene>
    <name evidence="2" type="ORF">IAC13_08065</name>
</gene>
<protein>
    <submittedName>
        <fullName evidence="2">Tetratricopeptide repeat protein</fullName>
    </submittedName>
</protein>
<proteinExistence type="predicted"/>
<dbReference type="SMART" id="SM00530">
    <property type="entry name" value="HTH_XRE"/>
    <property type="match status" value="1"/>
</dbReference>